<dbReference type="FunFam" id="3.50.40.10:FF:000001">
    <property type="entry name" value="Phenylalanine--tRNA ligase beta subunit"/>
    <property type="match status" value="1"/>
</dbReference>
<evidence type="ECO:0000256" key="11">
    <source>
        <dbReference type="ARBA" id="ARBA00022884"/>
    </source>
</evidence>
<reference evidence="21" key="1">
    <citation type="journal article" date="2009" name="Appl. Environ. Microbiol.">
        <title>Complete genome sequence of the chemolithoautotrophic marine magnetotactic coccus strain MC-1.</title>
        <authorList>
            <person name="Schubbe S."/>
            <person name="Williams T.J."/>
            <person name="Xie G."/>
            <person name="Kiss H.E."/>
            <person name="Brettin T.S."/>
            <person name="Martinez D."/>
            <person name="Ross C.A."/>
            <person name="Schuler D."/>
            <person name="Cox B.L."/>
            <person name="Nealson K.H."/>
            <person name="Bazylinski D.A."/>
        </authorList>
    </citation>
    <scope>NUCLEOTIDE SEQUENCE [LARGE SCALE GENOMIC DNA]</scope>
    <source>
        <strain evidence="21">ATCC BAA-1437 / JCM 17883 / MC-1</strain>
    </source>
</reference>
<dbReference type="InterPro" id="IPR005121">
    <property type="entry name" value="Fdx_antiC-bd"/>
</dbReference>
<keyword evidence="13 15" id="KW-0030">Aminoacyl-tRNA synthetase</keyword>
<evidence type="ECO:0000256" key="6">
    <source>
        <dbReference type="ARBA" id="ARBA00022598"/>
    </source>
</evidence>
<evidence type="ECO:0000256" key="1">
    <source>
        <dbReference type="ARBA" id="ARBA00004496"/>
    </source>
</evidence>
<dbReference type="Gene3D" id="3.50.40.10">
    <property type="entry name" value="Phenylalanyl-trna Synthetase, Chain B, domain 3"/>
    <property type="match status" value="1"/>
</dbReference>
<evidence type="ECO:0000256" key="14">
    <source>
        <dbReference type="ARBA" id="ARBA00049255"/>
    </source>
</evidence>
<dbReference type="PANTHER" id="PTHR10947">
    <property type="entry name" value="PHENYLALANYL-TRNA SYNTHETASE BETA CHAIN AND LEUCINE-RICH REPEAT-CONTAINING PROTEIN 47"/>
    <property type="match status" value="1"/>
</dbReference>
<dbReference type="NCBIfam" id="NF045760">
    <property type="entry name" value="YtpR"/>
    <property type="match status" value="1"/>
</dbReference>
<keyword evidence="5 16" id="KW-0820">tRNA-binding</keyword>
<dbReference type="GO" id="GO:0006432">
    <property type="term" value="P:phenylalanyl-tRNA aminoacylation"/>
    <property type="evidence" value="ECO:0007669"/>
    <property type="project" value="UniProtKB-UniRule"/>
</dbReference>
<evidence type="ECO:0000256" key="2">
    <source>
        <dbReference type="ARBA" id="ARBA00008653"/>
    </source>
</evidence>
<dbReference type="STRING" id="156889.Mmc1_0368"/>
<dbReference type="InterPro" id="IPR002547">
    <property type="entry name" value="tRNA-bd_dom"/>
</dbReference>
<keyword evidence="10 15" id="KW-0460">Magnesium</keyword>
<keyword evidence="6 15" id="KW-0436">Ligase</keyword>
<dbReference type="SMART" id="SM00896">
    <property type="entry name" value="FDX-ACB"/>
    <property type="match status" value="1"/>
</dbReference>
<comment type="subunit">
    <text evidence="3 15">Tetramer of two alpha and two beta subunits.</text>
</comment>
<dbReference type="GO" id="GO:0000287">
    <property type="term" value="F:magnesium ion binding"/>
    <property type="evidence" value="ECO:0007669"/>
    <property type="project" value="UniProtKB-UniRule"/>
</dbReference>
<dbReference type="InterPro" id="IPR036690">
    <property type="entry name" value="Fdx_antiC-bd_sf"/>
</dbReference>
<dbReference type="GO" id="GO:0009328">
    <property type="term" value="C:phenylalanine-tRNA ligase complex"/>
    <property type="evidence" value="ECO:0007669"/>
    <property type="project" value="TreeGrafter"/>
</dbReference>
<dbReference type="SUPFAM" id="SSF50249">
    <property type="entry name" value="Nucleic acid-binding proteins"/>
    <property type="match status" value="1"/>
</dbReference>
<comment type="subcellular location">
    <subcellularLocation>
        <location evidence="1 15">Cytoplasm</location>
    </subcellularLocation>
</comment>
<accession>A0L4K1</accession>
<keyword evidence="21" id="KW-1185">Reference proteome</keyword>
<evidence type="ECO:0000256" key="9">
    <source>
        <dbReference type="ARBA" id="ARBA00022840"/>
    </source>
</evidence>
<dbReference type="Gene3D" id="3.30.56.10">
    <property type="match status" value="2"/>
</dbReference>
<dbReference type="eggNOG" id="COG0073">
    <property type="taxonomic scope" value="Bacteria"/>
</dbReference>
<dbReference type="GO" id="GO:0004826">
    <property type="term" value="F:phenylalanine-tRNA ligase activity"/>
    <property type="evidence" value="ECO:0007669"/>
    <property type="project" value="UniProtKB-UniRule"/>
</dbReference>
<comment type="catalytic activity">
    <reaction evidence="14 15">
        <text>tRNA(Phe) + L-phenylalanine + ATP = L-phenylalanyl-tRNA(Phe) + AMP + diphosphate + H(+)</text>
        <dbReference type="Rhea" id="RHEA:19413"/>
        <dbReference type="Rhea" id="RHEA-COMP:9668"/>
        <dbReference type="Rhea" id="RHEA-COMP:9699"/>
        <dbReference type="ChEBI" id="CHEBI:15378"/>
        <dbReference type="ChEBI" id="CHEBI:30616"/>
        <dbReference type="ChEBI" id="CHEBI:33019"/>
        <dbReference type="ChEBI" id="CHEBI:58095"/>
        <dbReference type="ChEBI" id="CHEBI:78442"/>
        <dbReference type="ChEBI" id="CHEBI:78531"/>
        <dbReference type="ChEBI" id="CHEBI:456215"/>
        <dbReference type="EC" id="6.1.1.20"/>
    </reaction>
</comment>
<dbReference type="OrthoDB" id="9805455at2"/>
<comment type="cofactor">
    <cofactor evidence="15">
        <name>Mg(2+)</name>
        <dbReference type="ChEBI" id="CHEBI:18420"/>
    </cofactor>
    <text evidence="15">Binds 2 magnesium ions per tetramer.</text>
</comment>
<dbReference type="CDD" id="cd00769">
    <property type="entry name" value="PheRS_beta_core"/>
    <property type="match status" value="1"/>
</dbReference>
<evidence type="ECO:0000256" key="4">
    <source>
        <dbReference type="ARBA" id="ARBA00022490"/>
    </source>
</evidence>
<dbReference type="SMART" id="SM00873">
    <property type="entry name" value="B3_4"/>
    <property type="match status" value="1"/>
</dbReference>
<dbReference type="Pfam" id="PF03484">
    <property type="entry name" value="B5"/>
    <property type="match status" value="1"/>
</dbReference>
<dbReference type="Gene3D" id="3.30.70.380">
    <property type="entry name" value="Ferrodoxin-fold anticodon-binding domain"/>
    <property type="match status" value="1"/>
</dbReference>
<dbReference type="InterPro" id="IPR005146">
    <property type="entry name" value="B3/B4_tRNA-bd"/>
</dbReference>
<evidence type="ECO:0000256" key="8">
    <source>
        <dbReference type="ARBA" id="ARBA00022741"/>
    </source>
</evidence>
<reference evidence="20 21" key="2">
    <citation type="journal article" date="2012" name="Int. J. Syst. Evol. Microbiol.">
        <title>Magnetococcus marinus gen. nov., sp. nov., a marine, magnetotactic bacterium that represents a novel lineage (Magnetococcaceae fam. nov.; Magnetococcales ord. nov.) at the base of the Alphaproteobacteria.</title>
        <authorList>
            <person name="Bazylinski D.A."/>
            <person name="Williams T.J."/>
            <person name="Lefevre C.T."/>
            <person name="Berg R.J."/>
            <person name="Zhang C.L."/>
            <person name="Bowser S.S."/>
            <person name="Dean A.J."/>
            <person name="Beveridge T.J."/>
        </authorList>
    </citation>
    <scope>NUCLEOTIDE SEQUENCE [LARGE SCALE GENOMIC DNA]</scope>
    <source>
        <strain evidence="21">ATCC BAA-1437 / JCM 17883 / MC-1</strain>
    </source>
</reference>
<comment type="similarity">
    <text evidence="2 15">Belongs to the phenylalanyl-tRNA synthetase beta subunit family. Type 1 subfamily.</text>
</comment>
<keyword evidence="4 15" id="KW-0963">Cytoplasm</keyword>
<dbReference type="Pfam" id="PF01588">
    <property type="entry name" value="tRNA_bind"/>
    <property type="match status" value="1"/>
</dbReference>
<keyword evidence="12 15" id="KW-0648">Protein biosynthesis</keyword>
<dbReference type="SUPFAM" id="SSF55681">
    <property type="entry name" value="Class II aaRS and biotin synthetases"/>
    <property type="match status" value="1"/>
</dbReference>
<dbReference type="Pfam" id="PF03483">
    <property type="entry name" value="B3_4"/>
    <property type="match status" value="1"/>
</dbReference>
<evidence type="ECO:0000256" key="7">
    <source>
        <dbReference type="ARBA" id="ARBA00022723"/>
    </source>
</evidence>
<feature type="binding site" evidence="15">
    <location>
        <position position="458"/>
    </location>
    <ligand>
        <name>Mg(2+)</name>
        <dbReference type="ChEBI" id="CHEBI:18420"/>
        <note>shared with alpha subunit</note>
    </ligand>
</feature>
<dbReference type="SUPFAM" id="SSF54991">
    <property type="entry name" value="Anticodon-binding domain of PheRS"/>
    <property type="match status" value="1"/>
</dbReference>
<dbReference type="GO" id="GO:0000049">
    <property type="term" value="F:tRNA binding"/>
    <property type="evidence" value="ECO:0007669"/>
    <property type="project" value="UniProtKB-UniRule"/>
</dbReference>
<evidence type="ECO:0000256" key="12">
    <source>
        <dbReference type="ARBA" id="ARBA00022917"/>
    </source>
</evidence>
<evidence type="ECO:0000256" key="13">
    <source>
        <dbReference type="ARBA" id="ARBA00023146"/>
    </source>
</evidence>
<dbReference type="InterPro" id="IPR045060">
    <property type="entry name" value="Phe-tRNA-ligase_IIc_bsu"/>
</dbReference>
<evidence type="ECO:0000259" key="18">
    <source>
        <dbReference type="PROSITE" id="PS51447"/>
    </source>
</evidence>
<sequence length="796" mass="87516">MKFTEKWLREQINTQLDSEQISKTLTMAGLEVDAMERLGKGLDKVQVGFLEAVQPHPDADRLTCCQVRVGETRLNIVCGATNHKQGDKVAVARDGAELPNGLKIKKGQLRGQPSEGMLCSLTELGMAESSEGIIILPSDAPEGATMADYFQRNDICFELGITPNRGDCLGVRGIARDLAAVTGESLIPLQSAVQVAANVPTVAVEIADGEGCPRYAGRVVEGVKVGPSPDWLRNRLESVGLRSINNIVDITNYVMLELNQPMHAFDLAQLAAPIVVRRANPDERLTTLDYVERQLTEQMTLICDQQRPLAVAGVMGGLNSGVTDATTSIFLESAYFNPVRTARTGRRLNLVTDSRHRFERGTDPMAIELALDRATQLVLELCGGQAGAITLTDAGTWSRNPPVAFRHTRANALTGMCLTQAEQARYLQAIGCVEVAKPAQSATVEGAVWYLPPTHRHDLLREEDLVEEVVRLFGYDKVPTELPSGAVATHQDSPERQLAKRLRKALTGLGYLEAVNYAFVAPEVQARFDADLHPIMLTNPLSEEQSCMRTSLIAGLVEAVRRNLSRGNDGLRLFEMGHIFKLDAQGQVQEEEHVSMVLAGRGTPRIWHTPQRVWDFFDLKGDFQTVVSRLQGAEPRYLPGGPAFLHPGRKAEIHLRGRVAGWMGELHPSLREAMGIDQPVLMLELRSDALTQVNKKEAANVSRYPAVTRDFAFVVDRDTPAATILESARSVAKQLVREVELFDLYTGEHVPQDKKSIAFGLVLQADDRTLDEGEINQVMAQVTAKLEKQFNAVLRA</sequence>
<proteinExistence type="inferred from homology"/>
<feature type="domain" description="B5" evidence="19">
    <location>
        <begin position="398"/>
        <end position="480"/>
    </location>
</feature>
<evidence type="ECO:0000256" key="16">
    <source>
        <dbReference type="PROSITE-ProRule" id="PRU00209"/>
    </source>
</evidence>
<dbReference type="InterPro" id="IPR045864">
    <property type="entry name" value="aa-tRNA-synth_II/BPL/LPL"/>
</dbReference>
<dbReference type="InterPro" id="IPR033714">
    <property type="entry name" value="tRNA_bind_bactPheRS"/>
</dbReference>
<dbReference type="HAMAP" id="MF_00283">
    <property type="entry name" value="Phe_tRNA_synth_beta1"/>
    <property type="match status" value="1"/>
</dbReference>
<keyword evidence="8 15" id="KW-0547">Nucleotide-binding</keyword>
<dbReference type="KEGG" id="mgm:Mmc1_0368"/>
<evidence type="ECO:0000256" key="10">
    <source>
        <dbReference type="ARBA" id="ARBA00022842"/>
    </source>
</evidence>
<dbReference type="PANTHER" id="PTHR10947:SF0">
    <property type="entry name" value="PHENYLALANINE--TRNA LIGASE BETA SUBUNIT"/>
    <property type="match status" value="1"/>
</dbReference>
<keyword evidence="9 15" id="KW-0067">ATP-binding</keyword>
<dbReference type="GO" id="GO:0005524">
    <property type="term" value="F:ATP binding"/>
    <property type="evidence" value="ECO:0007669"/>
    <property type="project" value="UniProtKB-UniRule"/>
</dbReference>
<dbReference type="SUPFAM" id="SSF46955">
    <property type="entry name" value="Putative DNA-binding domain"/>
    <property type="match status" value="1"/>
</dbReference>
<gene>
    <name evidence="15" type="primary">pheT</name>
    <name evidence="20" type="ordered locus">Mmc1_0368</name>
</gene>
<feature type="domain" description="TRNA-binding" evidence="17">
    <location>
        <begin position="39"/>
        <end position="147"/>
    </location>
</feature>
<dbReference type="SUPFAM" id="SSF56037">
    <property type="entry name" value="PheT/TilS domain"/>
    <property type="match status" value="1"/>
</dbReference>
<organism evidence="20 21">
    <name type="scientific">Magnetococcus marinus (strain ATCC BAA-1437 / JCM 17883 / MC-1)</name>
    <dbReference type="NCBI Taxonomy" id="156889"/>
    <lineage>
        <taxon>Bacteria</taxon>
        <taxon>Pseudomonadati</taxon>
        <taxon>Pseudomonadota</taxon>
        <taxon>Magnetococcia</taxon>
        <taxon>Magnetococcales</taxon>
        <taxon>Magnetococcaceae</taxon>
        <taxon>Magnetococcus</taxon>
    </lineage>
</organism>
<evidence type="ECO:0000256" key="5">
    <source>
        <dbReference type="ARBA" id="ARBA00022555"/>
    </source>
</evidence>
<dbReference type="InterPro" id="IPR005147">
    <property type="entry name" value="tRNA_synthase_B5-dom"/>
</dbReference>
<evidence type="ECO:0000313" key="21">
    <source>
        <dbReference type="Proteomes" id="UP000002586"/>
    </source>
</evidence>
<dbReference type="InterPro" id="IPR004532">
    <property type="entry name" value="Phe-tRNA-ligase_IIc_bsu_bact"/>
</dbReference>
<protein>
    <recommendedName>
        <fullName evidence="15">Phenylalanine--tRNA ligase beta subunit</fullName>
        <ecNumber evidence="15">6.1.1.20</ecNumber>
    </recommendedName>
    <alternativeName>
        <fullName evidence="15">Phenylalanyl-tRNA synthetase beta subunit</fullName>
        <shortName evidence="15">PheRS</shortName>
    </alternativeName>
</protein>
<feature type="binding site" evidence="15">
    <location>
        <position position="464"/>
    </location>
    <ligand>
        <name>Mg(2+)</name>
        <dbReference type="ChEBI" id="CHEBI:18420"/>
        <note>shared with alpha subunit</note>
    </ligand>
</feature>
<feature type="binding site" evidence="15">
    <location>
        <position position="468"/>
    </location>
    <ligand>
        <name>Mg(2+)</name>
        <dbReference type="ChEBI" id="CHEBI:18420"/>
        <note>shared with alpha subunit</note>
    </ligand>
</feature>
<keyword evidence="7 15" id="KW-0479">Metal-binding</keyword>
<dbReference type="NCBIfam" id="TIGR00472">
    <property type="entry name" value="pheT_bact"/>
    <property type="match status" value="1"/>
</dbReference>
<evidence type="ECO:0000259" key="19">
    <source>
        <dbReference type="PROSITE" id="PS51483"/>
    </source>
</evidence>
<dbReference type="Gene3D" id="3.30.930.10">
    <property type="entry name" value="Bira Bifunctional Protein, Domain 2"/>
    <property type="match status" value="1"/>
</dbReference>
<dbReference type="Gene3D" id="2.40.50.140">
    <property type="entry name" value="Nucleic acid-binding proteins"/>
    <property type="match status" value="1"/>
</dbReference>
<dbReference type="InterPro" id="IPR009061">
    <property type="entry name" value="DNA-bd_dom_put_sf"/>
</dbReference>
<dbReference type="AlphaFoldDB" id="A0L4K1"/>
<dbReference type="EC" id="6.1.1.20" evidence="15"/>
<dbReference type="FunFam" id="3.30.70.380:FF:000001">
    <property type="entry name" value="Phenylalanine--tRNA ligase beta subunit"/>
    <property type="match status" value="1"/>
</dbReference>
<evidence type="ECO:0000256" key="3">
    <source>
        <dbReference type="ARBA" id="ARBA00011209"/>
    </source>
</evidence>
<dbReference type="PROSITE" id="PS51447">
    <property type="entry name" value="FDX_ACB"/>
    <property type="match status" value="1"/>
</dbReference>
<evidence type="ECO:0000259" key="17">
    <source>
        <dbReference type="PROSITE" id="PS50886"/>
    </source>
</evidence>
<dbReference type="PROSITE" id="PS51483">
    <property type="entry name" value="B5"/>
    <property type="match status" value="1"/>
</dbReference>
<dbReference type="eggNOG" id="COG0072">
    <property type="taxonomic scope" value="Bacteria"/>
</dbReference>
<dbReference type="Proteomes" id="UP000002586">
    <property type="component" value="Chromosome"/>
</dbReference>
<keyword evidence="11 16" id="KW-0694">RNA-binding</keyword>
<dbReference type="Pfam" id="PF03147">
    <property type="entry name" value="FDX-ACB"/>
    <property type="match status" value="1"/>
</dbReference>
<dbReference type="RefSeq" id="WP_011712064.1">
    <property type="nucleotide sequence ID" value="NC_008576.1"/>
</dbReference>
<name>A0L4K1_MAGMM</name>
<dbReference type="FunFam" id="2.40.50.140:FF:000045">
    <property type="entry name" value="Phenylalanine--tRNA ligase beta subunit"/>
    <property type="match status" value="1"/>
</dbReference>
<dbReference type="SMART" id="SM00874">
    <property type="entry name" value="B5"/>
    <property type="match status" value="1"/>
</dbReference>
<dbReference type="CDD" id="cd02796">
    <property type="entry name" value="tRNA_bind_bactPheRS"/>
    <property type="match status" value="1"/>
</dbReference>
<dbReference type="HOGENOM" id="CLU_016891_0_0_5"/>
<dbReference type="EMBL" id="CP000471">
    <property type="protein sequence ID" value="ABK42894.1"/>
    <property type="molecule type" value="Genomic_DNA"/>
</dbReference>
<evidence type="ECO:0000256" key="15">
    <source>
        <dbReference type="HAMAP-Rule" id="MF_00283"/>
    </source>
</evidence>
<feature type="domain" description="FDX-ACB" evidence="18">
    <location>
        <begin position="702"/>
        <end position="795"/>
    </location>
</feature>
<dbReference type="PROSITE" id="PS50886">
    <property type="entry name" value="TRBD"/>
    <property type="match status" value="1"/>
</dbReference>
<dbReference type="InterPro" id="IPR020825">
    <property type="entry name" value="Phe-tRNA_synthase-like_B3/B4"/>
</dbReference>
<feature type="binding site" evidence="15">
    <location>
        <position position="467"/>
    </location>
    <ligand>
        <name>Mg(2+)</name>
        <dbReference type="ChEBI" id="CHEBI:18420"/>
        <note>shared with alpha subunit</note>
    </ligand>
</feature>
<evidence type="ECO:0000313" key="20">
    <source>
        <dbReference type="EMBL" id="ABK42894.1"/>
    </source>
</evidence>
<dbReference type="Pfam" id="PF17759">
    <property type="entry name" value="tRNA_synthFbeta"/>
    <property type="match status" value="1"/>
</dbReference>
<dbReference type="InterPro" id="IPR012340">
    <property type="entry name" value="NA-bd_OB-fold"/>
</dbReference>
<dbReference type="InterPro" id="IPR041616">
    <property type="entry name" value="PheRS_beta_core"/>
</dbReference>